<organism evidence="2 3">
    <name type="scientific">Mytilus edulis</name>
    <name type="common">Blue mussel</name>
    <dbReference type="NCBI Taxonomy" id="6550"/>
    <lineage>
        <taxon>Eukaryota</taxon>
        <taxon>Metazoa</taxon>
        <taxon>Spiralia</taxon>
        <taxon>Lophotrochozoa</taxon>
        <taxon>Mollusca</taxon>
        <taxon>Bivalvia</taxon>
        <taxon>Autobranchia</taxon>
        <taxon>Pteriomorphia</taxon>
        <taxon>Mytilida</taxon>
        <taxon>Mytiloidea</taxon>
        <taxon>Mytilidae</taxon>
        <taxon>Mytilinae</taxon>
        <taxon>Mytilus</taxon>
    </lineage>
</organism>
<reference evidence="2" key="1">
    <citation type="submission" date="2021-03" db="EMBL/GenBank/DDBJ databases">
        <authorList>
            <person name="Bekaert M."/>
        </authorList>
    </citation>
    <scope>NUCLEOTIDE SEQUENCE</scope>
</reference>
<feature type="compositionally biased region" description="Basic residues" evidence="1">
    <location>
        <begin position="313"/>
        <end position="339"/>
    </location>
</feature>
<evidence type="ECO:0000313" key="3">
    <source>
        <dbReference type="Proteomes" id="UP000683360"/>
    </source>
</evidence>
<evidence type="ECO:0000256" key="1">
    <source>
        <dbReference type="SAM" id="MobiDB-lite"/>
    </source>
</evidence>
<feature type="compositionally biased region" description="Basic and acidic residues" evidence="1">
    <location>
        <begin position="202"/>
        <end position="226"/>
    </location>
</feature>
<feature type="compositionally biased region" description="Basic and acidic residues" evidence="1">
    <location>
        <begin position="59"/>
        <end position="79"/>
    </location>
</feature>
<sequence length="656" mass="75468">MKCVQPHSGNQRTERSGQTEEETIQEANHSDDSLPVTQGEDEHEEQPTEVEQLDEAEEIERIEPTVHREDGIETTVRREDRIEPTTRVAILVKPNLDINITEKYKEAEGRKLIVEFKLDSNEIVRIFNVYAPNNGIECKLSISEKERKLEKADFEKQGAIPKTRLKSKNVESSKLTDLVKEKGVGEKSSNLHKLQSSAPKVKSTETADRKTKSAKRKDTRESKSFKRRGEINLEKLRKKKVLTKLVEKQLSDILKKNNLINLVDSSEIAQDSSDVSLIFLFSYANVQTNLKKKSSKVQLQYSDSDSDDSMHVPKPKVKSVKANKLKKSGSSRVTKHKSRVISESSDSSDYDSSESSTDDDTSSTSGTYSSCKKKSLKIERFNRKVRQKTHQDAGTFACDSCQKIDRRKEDLQIHHSRNHQHLKASLKREFIIIHEETHVPSQGHGYYYGYCNLYLGFLQKEVWSCFYGAYDGTYISWWPRPEAHSLYTEVKLTDKGRPPVTKTVVVNPCKNMRMDTLPAVCFIKVRPILADSYIDDVERMGDKADHVVMLRKNLLDEDRVYHFWKKTKEVHQPYILGTNNCADMIFRALRIGGATAYVPDPGFAYIWTPRRLYNYVERFSFLAMVLNSNSRLGEYFEMNDMPRHKRKPIKQAYESS</sequence>
<feature type="compositionally biased region" description="Acidic residues" evidence="1">
    <location>
        <begin position="39"/>
        <end position="58"/>
    </location>
</feature>
<dbReference type="AlphaFoldDB" id="A0A8S3SCH8"/>
<dbReference type="InterPro" id="IPR036691">
    <property type="entry name" value="Endo/exonu/phosph_ase_sf"/>
</dbReference>
<gene>
    <name evidence="2" type="ORF">MEDL_30629</name>
</gene>
<dbReference type="Proteomes" id="UP000683360">
    <property type="component" value="Unassembled WGS sequence"/>
</dbReference>
<feature type="region of interest" description="Disordered" evidence="1">
    <location>
        <begin position="1"/>
        <end position="79"/>
    </location>
</feature>
<name>A0A8S3SCH8_MYTED</name>
<dbReference type="OrthoDB" id="6065394at2759"/>
<feature type="region of interest" description="Disordered" evidence="1">
    <location>
        <begin position="181"/>
        <end position="226"/>
    </location>
</feature>
<accession>A0A8S3SCH8</accession>
<dbReference type="Gene3D" id="3.60.10.10">
    <property type="entry name" value="Endonuclease/exonuclease/phosphatase"/>
    <property type="match status" value="1"/>
</dbReference>
<keyword evidence="3" id="KW-1185">Reference proteome</keyword>
<feature type="compositionally biased region" description="Polar residues" evidence="1">
    <location>
        <begin position="187"/>
        <end position="198"/>
    </location>
</feature>
<protein>
    <submittedName>
        <fullName evidence="2">Uncharacterized protein</fullName>
    </submittedName>
</protein>
<feature type="compositionally biased region" description="Acidic residues" evidence="1">
    <location>
        <begin position="346"/>
        <end position="361"/>
    </location>
</feature>
<dbReference type="EMBL" id="CAJPWZ010001496">
    <property type="protein sequence ID" value="CAG2216899.1"/>
    <property type="molecule type" value="Genomic_DNA"/>
</dbReference>
<feature type="region of interest" description="Disordered" evidence="1">
    <location>
        <begin position="302"/>
        <end position="369"/>
    </location>
</feature>
<comment type="caution">
    <text evidence="2">The sequence shown here is derived from an EMBL/GenBank/DDBJ whole genome shotgun (WGS) entry which is preliminary data.</text>
</comment>
<evidence type="ECO:0000313" key="2">
    <source>
        <dbReference type="EMBL" id="CAG2216899.1"/>
    </source>
</evidence>
<proteinExistence type="predicted"/>